<dbReference type="PANTHER" id="PTHR43364">
    <property type="entry name" value="NADH-SPECIFIC METHYLGLYOXAL REDUCTASE-RELATED"/>
    <property type="match status" value="1"/>
</dbReference>
<sequence length="161" mass="16715">MAESLGLGAAPWSPLGGGLLTGKYRRSTEGRLTDLKAVIHTESTDQKTAVVDAVLAIAEETGATPAQVSVAWLRERAAQASTSFVPIIGPRNLAQLDDYLGALGVQLAPKQFERLSEVSGIPSGCPTRRPPAPATPSSAVTPPASPSPPCPWPEPRSRVAA</sequence>
<dbReference type="Pfam" id="PF00248">
    <property type="entry name" value="Aldo_ket_red"/>
    <property type="match status" value="1"/>
</dbReference>
<evidence type="ECO:0000259" key="3">
    <source>
        <dbReference type="Pfam" id="PF00248"/>
    </source>
</evidence>
<evidence type="ECO:0000313" key="5">
    <source>
        <dbReference type="Proteomes" id="UP001180737"/>
    </source>
</evidence>
<name>A0ABU2YQY2_9ACTN</name>
<dbReference type="PANTHER" id="PTHR43364:SF4">
    <property type="entry name" value="NAD(P)-LINKED OXIDOREDUCTASE SUPERFAMILY PROTEIN"/>
    <property type="match status" value="1"/>
</dbReference>
<dbReference type="InterPro" id="IPR036812">
    <property type="entry name" value="NAD(P)_OxRdtase_dom_sf"/>
</dbReference>
<evidence type="ECO:0000313" key="4">
    <source>
        <dbReference type="EMBL" id="MDT0566298.1"/>
    </source>
</evidence>
<accession>A0ABU2YQY2</accession>
<comment type="caution">
    <text evidence="4">The sequence shown here is derived from an EMBL/GenBank/DDBJ whole genome shotgun (WGS) entry which is preliminary data.</text>
</comment>
<dbReference type="InterPro" id="IPR023210">
    <property type="entry name" value="NADP_OxRdtase_dom"/>
</dbReference>
<proteinExistence type="predicted"/>
<feature type="compositionally biased region" description="Pro residues" evidence="2">
    <location>
        <begin position="143"/>
        <end position="154"/>
    </location>
</feature>
<dbReference type="InterPro" id="IPR050523">
    <property type="entry name" value="AKR_Detox_Biosynth"/>
</dbReference>
<evidence type="ECO:0000256" key="2">
    <source>
        <dbReference type="SAM" id="MobiDB-lite"/>
    </source>
</evidence>
<reference evidence="4" key="1">
    <citation type="submission" date="2024-05" db="EMBL/GenBank/DDBJ databases">
        <title>30 novel species of actinomycetes from the DSMZ collection.</title>
        <authorList>
            <person name="Nouioui I."/>
        </authorList>
    </citation>
    <scope>NUCLEOTIDE SEQUENCE</scope>
    <source>
        <strain evidence="4">DSM 3412</strain>
    </source>
</reference>
<dbReference type="RefSeq" id="WP_311588971.1">
    <property type="nucleotide sequence ID" value="NZ_JAVRFJ010000001.1"/>
</dbReference>
<dbReference type="SUPFAM" id="SSF51430">
    <property type="entry name" value="NAD(P)-linked oxidoreductase"/>
    <property type="match status" value="1"/>
</dbReference>
<feature type="region of interest" description="Disordered" evidence="2">
    <location>
        <begin position="118"/>
        <end position="161"/>
    </location>
</feature>
<dbReference type="Proteomes" id="UP001180737">
    <property type="component" value="Unassembled WGS sequence"/>
</dbReference>
<keyword evidence="1" id="KW-0560">Oxidoreductase</keyword>
<gene>
    <name evidence="4" type="ORF">RM704_02195</name>
</gene>
<organism evidence="4 5">
    <name type="scientific">Streptomyces gottesmaniae</name>
    <dbReference type="NCBI Taxonomy" id="3075518"/>
    <lineage>
        <taxon>Bacteria</taxon>
        <taxon>Bacillati</taxon>
        <taxon>Actinomycetota</taxon>
        <taxon>Actinomycetes</taxon>
        <taxon>Kitasatosporales</taxon>
        <taxon>Streptomycetaceae</taxon>
        <taxon>Streptomyces</taxon>
    </lineage>
</organism>
<dbReference type="Gene3D" id="3.20.20.100">
    <property type="entry name" value="NADP-dependent oxidoreductase domain"/>
    <property type="match status" value="1"/>
</dbReference>
<protein>
    <submittedName>
        <fullName evidence="4">Aldo/keto reductase</fullName>
    </submittedName>
</protein>
<feature type="domain" description="NADP-dependent oxidoreductase" evidence="3">
    <location>
        <begin position="1"/>
        <end position="118"/>
    </location>
</feature>
<dbReference type="EMBL" id="JAVRFJ010000001">
    <property type="protein sequence ID" value="MDT0566298.1"/>
    <property type="molecule type" value="Genomic_DNA"/>
</dbReference>
<evidence type="ECO:0000256" key="1">
    <source>
        <dbReference type="ARBA" id="ARBA00023002"/>
    </source>
</evidence>
<keyword evidence="5" id="KW-1185">Reference proteome</keyword>